<sequence length="77" mass="8888">MSLRQATKEKTFVIIRHIGQYNIHHFVWTPTYLIAVILPPALHMSSVVDRAQCDLRVSACTKQFDCFATEWVALKIK</sequence>
<dbReference type="AlphaFoldDB" id="A0ABD2BQG5"/>
<keyword evidence="2" id="KW-1185">Reference proteome</keyword>
<accession>A0ABD2BQG5</accession>
<dbReference type="EMBL" id="JAYRBN010000070">
    <property type="protein sequence ID" value="KAL2734925.1"/>
    <property type="molecule type" value="Genomic_DNA"/>
</dbReference>
<dbReference type="Proteomes" id="UP001607303">
    <property type="component" value="Unassembled WGS sequence"/>
</dbReference>
<reference evidence="1 2" key="1">
    <citation type="journal article" date="2024" name="Ann. Entomol. Soc. Am.">
        <title>Genomic analyses of the southern and eastern yellowjacket wasps (Hymenoptera: Vespidae) reveal evolutionary signatures of social life.</title>
        <authorList>
            <person name="Catto M.A."/>
            <person name="Caine P.B."/>
            <person name="Orr S.E."/>
            <person name="Hunt B.G."/>
            <person name="Goodisman M.A.D."/>
        </authorList>
    </citation>
    <scope>NUCLEOTIDE SEQUENCE [LARGE SCALE GENOMIC DNA]</scope>
    <source>
        <strain evidence="1">232</strain>
        <tissue evidence="1">Head and thorax</tissue>
    </source>
</reference>
<evidence type="ECO:0000313" key="2">
    <source>
        <dbReference type="Proteomes" id="UP001607303"/>
    </source>
</evidence>
<proteinExistence type="predicted"/>
<gene>
    <name evidence="1" type="ORF">V1477_013643</name>
</gene>
<evidence type="ECO:0000313" key="1">
    <source>
        <dbReference type="EMBL" id="KAL2734925.1"/>
    </source>
</evidence>
<comment type="caution">
    <text evidence="1">The sequence shown here is derived from an EMBL/GenBank/DDBJ whole genome shotgun (WGS) entry which is preliminary data.</text>
</comment>
<name>A0ABD2BQG5_VESMC</name>
<protein>
    <submittedName>
        <fullName evidence="1">Uncharacterized protein</fullName>
    </submittedName>
</protein>
<organism evidence="1 2">
    <name type="scientific">Vespula maculifrons</name>
    <name type="common">Eastern yellow jacket</name>
    <name type="synonym">Wasp</name>
    <dbReference type="NCBI Taxonomy" id="7453"/>
    <lineage>
        <taxon>Eukaryota</taxon>
        <taxon>Metazoa</taxon>
        <taxon>Ecdysozoa</taxon>
        <taxon>Arthropoda</taxon>
        <taxon>Hexapoda</taxon>
        <taxon>Insecta</taxon>
        <taxon>Pterygota</taxon>
        <taxon>Neoptera</taxon>
        <taxon>Endopterygota</taxon>
        <taxon>Hymenoptera</taxon>
        <taxon>Apocrita</taxon>
        <taxon>Aculeata</taxon>
        <taxon>Vespoidea</taxon>
        <taxon>Vespidae</taxon>
        <taxon>Vespinae</taxon>
        <taxon>Vespula</taxon>
    </lineage>
</organism>